<accession>A0AAV4SV05</accession>
<evidence type="ECO:0000313" key="3">
    <source>
        <dbReference type="EMBL" id="GIY36305.1"/>
    </source>
</evidence>
<protein>
    <submittedName>
        <fullName evidence="3">Uncharacterized protein</fullName>
    </submittedName>
</protein>
<evidence type="ECO:0000313" key="2">
    <source>
        <dbReference type="EMBL" id="GIY21369.1"/>
    </source>
</evidence>
<organism evidence="3 4">
    <name type="scientific">Caerostris darwini</name>
    <dbReference type="NCBI Taxonomy" id="1538125"/>
    <lineage>
        <taxon>Eukaryota</taxon>
        <taxon>Metazoa</taxon>
        <taxon>Ecdysozoa</taxon>
        <taxon>Arthropoda</taxon>
        <taxon>Chelicerata</taxon>
        <taxon>Arachnida</taxon>
        <taxon>Araneae</taxon>
        <taxon>Araneomorphae</taxon>
        <taxon>Entelegynae</taxon>
        <taxon>Araneoidea</taxon>
        <taxon>Araneidae</taxon>
        <taxon>Caerostris</taxon>
    </lineage>
</organism>
<proteinExistence type="predicted"/>
<gene>
    <name evidence="2" type="ORF">CDAR_34831</name>
    <name evidence="3" type="ORF">CDAR_613081</name>
</gene>
<comment type="caution">
    <text evidence="3">The sequence shown here is derived from an EMBL/GenBank/DDBJ whole genome shotgun (WGS) entry which is preliminary data.</text>
</comment>
<dbReference type="EMBL" id="BPLQ01006293">
    <property type="protein sequence ID" value="GIY21369.1"/>
    <property type="molecule type" value="Genomic_DNA"/>
</dbReference>
<name>A0AAV4SV05_9ARAC</name>
<keyword evidence="4" id="KW-1185">Reference proteome</keyword>
<dbReference type="Proteomes" id="UP001054837">
    <property type="component" value="Unassembled WGS sequence"/>
</dbReference>
<evidence type="ECO:0000313" key="4">
    <source>
        <dbReference type="Proteomes" id="UP001054837"/>
    </source>
</evidence>
<evidence type="ECO:0000256" key="1">
    <source>
        <dbReference type="SAM" id="MobiDB-lite"/>
    </source>
</evidence>
<feature type="compositionally biased region" description="Basic and acidic residues" evidence="1">
    <location>
        <begin position="80"/>
        <end position="93"/>
    </location>
</feature>
<sequence>MTWIILKQTRLHSKEYRPPLVAGSDNRFFSLPQSNKELLCERLKENSPPSEQRFHLLQYEESENEVKRNCFALELFSESDRRRREKVAKRDGQGDVSQTN</sequence>
<dbReference type="EMBL" id="BPLQ01008269">
    <property type="protein sequence ID" value="GIY36305.1"/>
    <property type="molecule type" value="Genomic_DNA"/>
</dbReference>
<reference evidence="3 4" key="1">
    <citation type="submission" date="2021-06" db="EMBL/GenBank/DDBJ databases">
        <title>Caerostris darwini draft genome.</title>
        <authorList>
            <person name="Kono N."/>
            <person name="Arakawa K."/>
        </authorList>
    </citation>
    <scope>NUCLEOTIDE SEQUENCE [LARGE SCALE GENOMIC DNA]</scope>
</reference>
<feature type="region of interest" description="Disordered" evidence="1">
    <location>
        <begin position="80"/>
        <end position="100"/>
    </location>
</feature>
<dbReference type="AlphaFoldDB" id="A0AAV4SV05"/>